<accession>A0A820PML7</accession>
<dbReference type="EMBL" id="CAJOBB010025262">
    <property type="protein sequence ID" value="CAF4407185.1"/>
    <property type="molecule type" value="Genomic_DNA"/>
</dbReference>
<keyword evidence="7" id="KW-0547">Nucleotide-binding</keyword>
<dbReference type="PANTHER" id="PTHR12450">
    <property type="entry name" value="DENTIN MATRIX PROTEIN 4 PROTEIN FAM20"/>
    <property type="match status" value="1"/>
</dbReference>
<feature type="binding site" evidence="8">
    <location>
        <position position="23"/>
    </location>
    <ligand>
        <name>Mn(2+)</name>
        <dbReference type="ChEBI" id="CHEBI:29035"/>
    </ligand>
</feature>
<feature type="binding site" evidence="7">
    <location>
        <position position="23"/>
    </location>
    <ligand>
        <name>ATP</name>
        <dbReference type="ChEBI" id="CHEBI:30616"/>
    </ligand>
</feature>
<comment type="cofactor">
    <cofactor evidence="8">
        <name>Mn(2+)</name>
        <dbReference type="ChEBI" id="CHEBI:29035"/>
    </cofactor>
</comment>
<name>A0A820PML7_9BILA</name>
<dbReference type="InterPro" id="IPR009581">
    <property type="entry name" value="FAM20_C"/>
</dbReference>
<evidence type="ECO:0000256" key="8">
    <source>
        <dbReference type="PIRSR" id="PIRSR624869-3"/>
    </source>
</evidence>
<dbReference type="PANTHER" id="PTHR12450:SF22">
    <property type="entry name" value="EXTRACELLULAR SERINE_THREONINE PROTEIN CG31145"/>
    <property type="match status" value="1"/>
</dbReference>
<dbReference type="AlphaFoldDB" id="A0A820PML7"/>
<dbReference type="Pfam" id="PF06702">
    <property type="entry name" value="Fam20C"/>
    <property type="match status" value="1"/>
</dbReference>
<feature type="domain" description="FAM20 C-terminal" evidence="9">
    <location>
        <begin position="1"/>
        <end position="61"/>
    </location>
</feature>
<dbReference type="GO" id="GO:0046872">
    <property type="term" value="F:metal ion binding"/>
    <property type="evidence" value="ECO:0007669"/>
    <property type="project" value="UniProtKB-KW"/>
</dbReference>
<gene>
    <name evidence="10" type="ORF">KXQ929_LOCUS51365</name>
</gene>
<evidence type="ECO:0000256" key="5">
    <source>
        <dbReference type="ARBA" id="ARBA00023180"/>
    </source>
</evidence>
<evidence type="ECO:0000256" key="6">
    <source>
        <dbReference type="PIRSR" id="PIRSR624869-1"/>
    </source>
</evidence>
<comment type="similarity">
    <text evidence="2">Belongs to the FAM20 family.</text>
</comment>
<dbReference type="GO" id="GO:0005794">
    <property type="term" value="C:Golgi apparatus"/>
    <property type="evidence" value="ECO:0007669"/>
    <property type="project" value="UniProtKB-SubCell"/>
</dbReference>
<comment type="caution">
    <text evidence="10">The sequence shown here is derived from an EMBL/GenBank/DDBJ whole genome shotgun (WGS) entry which is preliminary data.</text>
</comment>
<evidence type="ECO:0000259" key="9">
    <source>
        <dbReference type="Pfam" id="PF06702"/>
    </source>
</evidence>
<evidence type="ECO:0000256" key="2">
    <source>
        <dbReference type="ARBA" id="ARBA00006557"/>
    </source>
</evidence>
<keyword evidence="5" id="KW-0325">Glycoprotein</keyword>
<dbReference type="Proteomes" id="UP000663868">
    <property type="component" value="Unassembled WGS sequence"/>
</dbReference>
<dbReference type="InterPro" id="IPR024869">
    <property type="entry name" value="FAM20"/>
</dbReference>
<evidence type="ECO:0000313" key="11">
    <source>
        <dbReference type="Proteomes" id="UP000663868"/>
    </source>
</evidence>
<keyword evidence="8" id="KW-0479">Metal-binding</keyword>
<organism evidence="10 11">
    <name type="scientific">Adineta steineri</name>
    <dbReference type="NCBI Taxonomy" id="433720"/>
    <lineage>
        <taxon>Eukaryota</taxon>
        <taxon>Metazoa</taxon>
        <taxon>Spiralia</taxon>
        <taxon>Gnathifera</taxon>
        <taxon>Rotifera</taxon>
        <taxon>Eurotatoria</taxon>
        <taxon>Bdelloidea</taxon>
        <taxon>Adinetida</taxon>
        <taxon>Adinetidae</taxon>
        <taxon>Adineta</taxon>
    </lineage>
</organism>
<keyword evidence="3" id="KW-0333">Golgi apparatus</keyword>
<sequence>NMDRHHMMRIQTFGANTALIHLDNGRSFGRYDHDELSILTPIRQCCLFRYSTFARLYRVYRQGLS</sequence>
<comment type="subcellular location">
    <subcellularLocation>
        <location evidence="1">Golgi apparatus</location>
    </subcellularLocation>
</comment>
<dbReference type="GO" id="GO:0005524">
    <property type="term" value="F:ATP binding"/>
    <property type="evidence" value="ECO:0007669"/>
    <property type="project" value="UniProtKB-KW"/>
</dbReference>
<keyword evidence="8" id="KW-0464">Manganese</keyword>
<protein>
    <recommendedName>
        <fullName evidence="9">FAM20 C-terminal domain-containing protein</fullName>
    </recommendedName>
</protein>
<evidence type="ECO:0000256" key="3">
    <source>
        <dbReference type="ARBA" id="ARBA00023034"/>
    </source>
</evidence>
<evidence type="ECO:0000256" key="1">
    <source>
        <dbReference type="ARBA" id="ARBA00004555"/>
    </source>
</evidence>
<evidence type="ECO:0000313" key="10">
    <source>
        <dbReference type="EMBL" id="CAF4407185.1"/>
    </source>
</evidence>
<feature type="non-terminal residue" evidence="10">
    <location>
        <position position="65"/>
    </location>
</feature>
<evidence type="ECO:0000256" key="7">
    <source>
        <dbReference type="PIRSR" id="PIRSR624869-2"/>
    </source>
</evidence>
<reference evidence="10" key="1">
    <citation type="submission" date="2021-02" db="EMBL/GenBank/DDBJ databases">
        <authorList>
            <person name="Nowell W R."/>
        </authorList>
    </citation>
    <scope>NUCLEOTIDE SEQUENCE</scope>
</reference>
<dbReference type="GO" id="GO:0016773">
    <property type="term" value="F:phosphotransferase activity, alcohol group as acceptor"/>
    <property type="evidence" value="ECO:0007669"/>
    <property type="project" value="TreeGrafter"/>
</dbReference>
<evidence type="ECO:0000256" key="4">
    <source>
        <dbReference type="ARBA" id="ARBA00023157"/>
    </source>
</evidence>
<feature type="non-terminal residue" evidence="10">
    <location>
        <position position="1"/>
    </location>
</feature>
<keyword evidence="4" id="KW-1015">Disulfide bond</keyword>
<proteinExistence type="inferred from homology"/>
<feature type="active site" evidence="6">
    <location>
        <position position="3"/>
    </location>
</feature>
<keyword evidence="7" id="KW-0067">ATP-binding</keyword>